<dbReference type="PANTHER" id="PTHR32060:SF22">
    <property type="entry name" value="CARBOXYL-TERMINAL-PROCESSING PEPTIDASE 3, CHLOROPLASTIC"/>
    <property type="match status" value="1"/>
</dbReference>
<comment type="caution">
    <text evidence="9">The sequence shown here is derived from an EMBL/GenBank/DDBJ whole genome shotgun (WGS) entry which is preliminary data.</text>
</comment>
<keyword evidence="2 5" id="KW-0645">Protease</keyword>
<evidence type="ECO:0000259" key="8">
    <source>
        <dbReference type="PROSITE" id="PS50106"/>
    </source>
</evidence>
<dbReference type="SUPFAM" id="SSF50156">
    <property type="entry name" value="PDZ domain-like"/>
    <property type="match status" value="1"/>
</dbReference>
<reference evidence="9 10" key="1">
    <citation type="submission" date="2017-10" db="EMBL/GenBank/DDBJ databases">
        <title>Draft genome of Longibacter Salinarum.</title>
        <authorList>
            <person name="Goh K.M."/>
            <person name="Shamsir M.S."/>
            <person name="Lim S.W."/>
        </authorList>
    </citation>
    <scope>NUCLEOTIDE SEQUENCE [LARGE SCALE GENOMIC DNA]</scope>
    <source>
        <strain evidence="9 10">KCTC 52045</strain>
    </source>
</reference>
<dbReference type="InterPro" id="IPR004447">
    <property type="entry name" value="Peptidase_S41A"/>
</dbReference>
<evidence type="ECO:0000256" key="5">
    <source>
        <dbReference type="RuleBase" id="RU004404"/>
    </source>
</evidence>
<feature type="transmembrane region" description="Helical" evidence="7">
    <location>
        <begin position="7"/>
        <end position="29"/>
    </location>
</feature>
<evidence type="ECO:0000313" key="10">
    <source>
        <dbReference type="Proteomes" id="UP000220102"/>
    </source>
</evidence>
<keyword evidence="3 5" id="KW-0378">Hydrolase</keyword>
<dbReference type="NCBIfam" id="TIGR00225">
    <property type="entry name" value="prc"/>
    <property type="match status" value="1"/>
</dbReference>
<dbReference type="CDD" id="cd06782">
    <property type="entry name" value="cpPDZ_CPP-like"/>
    <property type="match status" value="1"/>
</dbReference>
<comment type="similarity">
    <text evidence="1 5">Belongs to the peptidase S41A family.</text>
</comment>
<dbReference type="SUPFAM" id="SSF52096">
    <property type="entry name" value="ClpP/crotonase"/>
    <property type="match status" value="1"/>
</dbReference>
<keyword evidence="6" id="KW-0175">Coiled coil</keyword>
<name>A0A2A8CY79_9BACT</name>
<dbReference type="OrthoDB" id="9812068at2"/>
<keyword evidence="7" id="KW-1133">Transmembrane helix</keyword>
<feature type="domain" description="PDZ" evidence="8">
    <location>
        <begin position="92"/>
        <end position="171"/>
    </location>
</feature>
<dbReference type="Pfam" id="PF17820">
    <property type="entry name" value="PDZ_6"/>
    <property type="match status" value="1"/>
</dbReference>
<organism evidence="9 10">
    <name type="scientific">Longibacter salinarum</name>
    <dbReference type="NCBI Taxonomy" id="1850348"/>
    <lineage>
        <taxon>Bacteria</taxon>
        <taxon>Pseudomonadati</taxon>
        <taxon>Rhodothermota</taxon>
        <taxon>Rhodothermia</taxon>
        <taxon>Rhodothermales</taxon>
        <taxon>Salisaetaceae</taxon>
        <taxon>Longibacter</taxon>
    </lineage>
</organism>
<dbReference type="GO" id="GO:0004175">
    <property type="term" value="F:endopeptidase activity"/>
    <property type="evidence" value="ECO:0007669"/>
    <property type="project" value="TreeGrafter"/>
</dbReference>
<dbReference type="InterPro" id="IPR001478">
    <property type="entry name" value="PDZ"/>
</dbReference>
<dbReference type="InterPro" id="IPR005151">
    <property type="entry name" value="Tail-specific_protease"/>
</dbReference>
<dbReference type="GO" id="GO:0008236">
    <property type="term" value="F:serine-type peptidase activity"/>
    <property type="evidence" value="ECO:0007669"/>
    <property type="project" value="UniProtKB-KW"/>
</dbReference>
<keyword evidence="7" id="KW-0472">Membrane</keyword>
<evidence type="ECO:0000256" key="2">
    <source>
        <dbReference type="ARBA" id="ARBA00022670"/>
    </source>
</evidence>
<dbReference type="InterPro" id="IPR036034">
    <property type="entry name" value="PDZ_sf"/>
</dbReference>
<dbReference type="EMBL" id="PDEQ01000004">
    <property type="protein sequence ID" value="PEN13571.1"/>
    <property type="molecule type" value="Genomic_DNA"/>
</dbReference>
<dbReference type="CDD" id="cd07560">
    <property type="entry name" value="Peptidase_S41_CPP"/>
    <property type="match status" value="1"/>
</dbReference>
<dbReference type="RefSeq" id="WP_098075493.1">
    <property type="nucleotide sequence ID" value="NZ_PDEQ01000004.1"/>
</dbReference>
<proteinExistence type="inferred from homology"/>
<feature type="coiled-coil region" evidence="6">
    <location>
        <begin position="477"/>
        <end position="516"/>
    </location>
</feature>
<dbReference type="InterPro" id="IPR029045">
    <property type="entry name" value="ClpP/crotonase-like_dom_sf"/>
</dbReference>
<dbReference type="InterPro" id="IPR041489">
    <property type="entry name" value="PDZ_6"/>
</dbReference>
<dbReference type="PROSITE" id="PS50106">
    <property type="entry name" value="PDZ"/>
    <property type="match status" value="1"/>
</dbReference>
<evidence type="ECO:0000256" key="1">
    <source>
        <dbReference type="ARBA" id="ARBA00009179"/>
    </source>
</evidence>
<evidence type="ECO:0000256" key="7">
    <source>
        <dbReference type="SAM" id="Phobius"/>
    </source>
</evidence>
<evidence type="ECO:0000256" key="6">
    <source>
        <dbReference type="SAM" id="Coils"/>
    </source>
</evidence>
<evidence type="ECO:0000256" key="4">
    <source>
        <dbReference type="ARBA" id="ARBA00022825"/>
    </source>
</evidence>
<dbReference type="Gene3D" id="2.30.42.10">
    <property type="match status" value="1"/>
</dbReference>
<keyword evidence="10" id="KW-1185">Reference proteome</keyword>
<evidence type="ECO:0000313" key="9">
    <source>
        <dbReference type="EMBL" id="PEN13571.1"/>
    </source>
</evidence>
<dbReference type="Proteomes" id="UP000220102">
    <property type="component" value="Unassembled WGS sequence"/>
</dbReference>
<accession>A0A2A8CY79</accession>
<gene>
    <name evidence="9" type="ORF">CRI94_09680</name>
</gene>
<dbReference type="Gene3D" id="3.30.750.44">
    <property type="match status" value="1"/>
</dbReference>
<keyword evidence="4 5" id="KW-0720">Serine protease</keyword>
<sequence>MLRRTATASFLVLAVVGSLFMGTLVGFFMPRDDDFFELRKNFQIFGAAYEELVTGYVEPLDPEHLMRTGIDAMLAELDPYTTFIDEADNADLNIITRGRYGGVGLNVGKRGGKVTVLSPIEGASGYKQGVRAGDLILEIEDQSTDELSMADVRTLLRGEPGTTVNIVVGREGVATPIDFTLTREQVKLNNVTYTGFVGEPTELGGVGYVKLERFTREAGGEVRDALRNLQEDRSLRGLVLDLRGNPGGLLDAAVDVTELFVPRGSVIVSTRGRLPETERTYRSDRAPMLPDVPMIVLVDGFSASASEIVAGAIQDLDRGVVMGTTTYGKGLVQVVRSLPHNTSLKMTTAKYYTPSGRSIQSINYSGGESTAVPDSVGRSFETVGGRTVRDQHGIEPDITVPEAPTSELEEALQRRAAFFFYANHVAAQMDSLRENYQANDTTLRNFREWLEEERFTYPTDAEMAFDKLSTRFADDGYDDVSDEVARLQTALRQEKMDEFEENATALKRHLEREILARFVPERARIERTLDYDVRVASAIDLFDHPDRYASILSSADDG</sequence>
<dbReference type="GO" id="GO:0006508">
    <property type="term" value="P:proteolysis"/>
    <property type="evidence" value="ECO:0007669"/>
    <property type="project" value="UniProtKB-KW"/>
</dbReference>
<dbReference type="Gene3D" id="3.90.226.10">
    <property type="entry name" value="2-enoyl-CoA Hydratase, Chain A, domain 1"/>
    <property type="match status" value="1"/>
</dbReference>
<dbReference type="SMART" id="SM00245">
    <property type="entry name" value="TSPc"/>
    <property type="match status" value="1"/>
</dbReference>
<dbReference type="Pfam" id="PF03572">
    <property type="entry name" value="Peptidase_S41"/>
    <property type="match status" value="1"/>
</dbReference>
<protein>
    <submittedName>
        <fullName evidence="9">Carboxyl-terminal protease</fullName>
    </submittedName>
</protein>
<dbReference type="AlphaFoldDB" id="A0A2A8CY79"/>
<dbReference type="PANTHER" id="PTHR32060">
    <property type="entry name" value="TAIL-SPECIFIC PROTEASE"/>
    <property type="match status" value="1"/>
</dbReference>
<keyword evidence="7" id="KW-0812">Transmembrane</keyword>
<dbReference type="SMART" id="SM00228">
    <property type="entry name" value="PDZ"/>
    <property type="match status" value="1"/>
</dbReference>
<evidence type="ECO:0000256" key="3">
    <source>
        <dbReference type="ARBA" id="ARBA00022801"/>
    </source>
</evidence>